<evidence type="ECO:0000256" key="4">
    <source>
        <dbReference type="ARBA" id="ARBA00022989"/>
    </source>
</evidence>
<evidence type="ECO:0000256" key="2">
    <source>
        <dbReference type="ARBA" id="ARBA00022475"/>
    </source>
</evidence>
<feature type="transmembrane region" description="Helical" evidence="6">
    <location>
        <begin position="155"/>
        <end position="174"/>
    </location>
</feature>
<feature type="transmembrane region" description="Helical" evidence="6">
    <location>
        <begin position="233"/>
        <end position="254"/>
    </location>
</feature>
<evidence type="ECO:0000259" key="7">
    <source>
        <dbReference type="PROSITE" id="PS50850"/>
    </source>
</evidence>
<dbReference type="PANTHER" id="PTHR43124:SF3">
    <property type="entry name" value="CHLORAMPHENICOL EFFLUX PUMP RV0191"/>
    <property type="match status" value="1"/>
</dbReference>
<reference evidence="8 9" key="1">
    <citation type="submission" date="2023-06" db="EMBL/GenBank/DDBJ databases">
        <title>Campylobacter magnum sp. nov., isolated from cecal contents of domestic pigs (Sus scrofa domesticus).</title>
        <authorList>
            <person name="Papic B."/>
            <person name="Gruntar I."/>
        </authorList>
    </citation>
    <scope>NUCLEOTIDE SEQUENCE [LARGE SCALE GENOMIC DNA]</scope>
    <source>
        <strain evidence="9">34484-21</strain>
    </source>
</reference>
<keyword evidence="5 6" id="KW-0472">Membrane</keyword>
<evidence type="ECO:0000256" key="6">
    <source>
        <dbReference type="SAM" id="Phobius"/>
    </source>
</evidence>
<accession>A0ABT8T639</accession>
<dbReference type="InterPro" id="IPR036259">
    <property type="entry name" value="MFS_trans_sf"/>
</dbReference>
<feature type="transmembrane region" description="Helical" evidence="6">
    <location>
        <begin position="287"/>
        <end position="308"/>
    </location>
</feature>
<feature type="transmembrane region" description="Helical" evidence="6">
    <location>
        <begin position="7"/>
        <end position="29"/>
    </location>
</feature>
<dbReference type="Pfam" id="PF07690">
    <property type="entry name" value="MFS_1"/>
    <property type="match status" value="1"/>
</dbReference>
<dbReference type="InterPro" id="IPR050189">
    <property type="entry name" value="MFS_Efflux_Transporters"/>
</dbReference>
<sequence>MKRQVFSLIFIVWARFFGLFVILPVLSAYASGEAWQIGLAVGAYALSQIMFAAPFGHLSDKIGRKKALALGIAIYGLGSVLCAIFSDSIYLLILGRFIQGAGAVGAVASAFIADIVPENSRSKYMALLGMGVGMAFVIAMISSPIIASYLGLSALFWLCALLCVISAVILLGLAEPEKHEHNESTTTYELIKNKNVRILSLSNFFQKMFLNAFFVSIGLVLVGQMGFERASLWQIYALCAVFGFFSMGVAGFLGDAKGKAKELFFASVIIFALSLLVFLISPSFENILFAFVGAVLFFIAFSLQEPILQSQMSKLTKAKRGVALGVLNACGYGGSFVGSLLGASYFAPYVMLALCVLWVLMLAKLDRI</sequence>
<evidence type="ECO:0000256" key="3">
    <source>
        <dbReference type="ARBA" id="ARBA00022692"/>
    </source>
</evidence>
<dbReference type="InterPro" id="IPR020846">
    <property type="entry name" value="MFS_dom"/>
</dbReference>
<keyword evidence="9" id="KW-1185">Reference proteome</keyword>
<dbReference type="RefSeq" id="WP_302243672.1">
    <property type="nucleotide sequence ID" value="NZ_JAULJQ010000002.1"/>
</dbReference>
<evidence type="ECO:0000313" key="9">
    <source>
        <dbReference type="Proteomes" id="UP001171111"/>
    </source>
</evidence>
<dbReference type="Gene3D" id="1.20.1250.20">
    <property type="entry name" value="MFS general substrate transporter like domains"/>
    <property type="match status" value="1"/>
</dbReference>
<organism evidence="8 9">
    <name type="scientific">Campylobacter magnus</name>
    <dbReference type="NCBI Taxonomy" id="3026462"/>
    <lineage>
        <taxon>Bacteria</taxon>
        <taxon>Pseudomonadati</taxon>
        <taxon>Campylobacterota</taxon>
        <taxon>Epsilonproteobacteria</taxon>
        <taxon>Campylobacterales</taxon>
        <taxon>Campylobacteraceae</taxon>
        <taxon>Campylobacter</taxon>
    </lineage>
</organism>
<keyword evidence="2" id="KW-1003">Cell membrane</keyword>
<feature type="transmembrane region" description="Helical" evidence="6">
    <location>
        <begin position="263"/>
        <end position="281"/>
    </location>
</feature>
<dbReference type="PANTHER" id="PTHR43124">
    <property type="entry name" value="PURINE EFFLUX PUMP PBUE"/>
    <property type="match status" value="1"/>
</dbReference>
<proteinExistence type="predicted"/>
<feature type="transmembrane region" description="Helical" evidence="6">
    <location>
        <begin position="92"/>
        <end position="113"/>
    </location>
</feature>
<dbReference type="InterPro" id="IPR011701">
    <property type="entry name" value="MFS"/>
</dbReference>
<feature type="transmembrane region" description="Helical" evidence="6">
    <location>
        <begin position="320"/>
        <end position="340"/>
    </location>
</feature>
<feature type="domain" description="Major facilitator superfamily (MFS) profile" evidence="7">
    <location>
        <begin position="1"/>
        <end position="368"/>
    </location>
</feature>
<name>A0ABT8T639_9BACT</name>
<evidence type="ECO:0000256" key="1">
    <source>
        <dbReference type="ARBA" id="ARBA00004651"/>
    </source>
</evidence>
<dbReference type="EMBL" id="JAULJQ010000002">
    <property type="protein sequence ID" value="MDO2408906.1"/>
    <property type="molecule type" value="Genomic_DNA"/>
</dbReference>
<dbReference type="PROSITE" id="PS50850">
    <property type="entry name" value="MFS"/>
    <property type="match status" value="1"/>
</dbReference>
<evidence type="ECO:0000256" key="5">
    <source>
        <dbReference type="ARBA" id="ARBA00023136"/>
    </source>
</evidence>
<feature type="transmembrane region" description="Helical" evidence="6">
    <location>
        <begin position="346"/>
        <end position="363"/>
    </location>
</feature>
<feature type="transmembrane region" description="Helical" evidence="6">
    <location>
        <begin position="35"/>
        <end position="55"/>
    </location>
</feature>
<feature type="transmembrane region" description="Helical" evidence="6">
    <location>
        <begin position="125"/>
        <end position="149"/>
    </location>
</feature>
<gene>
    <name evidence="8" type="ORF">Q2362_02175</name>
</gene>
<comment type="caution">
    <text evidence="8">The sequence shown here is derived from an EMBL/GenBank/DDBJ whole genome shotgun (WGS) entry which is preliminary data.</text>
</comment>
<comment type="subcellular location">
    <subcellularLocation>
        <location evidence="1">Cell membrane</location>
        <topology evidence="1">Multi-pass membrane protein</topology>
    </subcellularLocation>
</comment>
<dbReference type="SUPFAM" id="SSF103473">
    <property type="entry name" value="MFS general substrate transporter"/>
    <property type="match status" value="1"/>
</dbReference>
<dbReference type="Proteomes" id="UP001171111">
    <property type="component" value="Unassembled WGS sequence"/>
</dbReference>
<feature type="transmembrane region" description="Helical" evidence="6">
    <location>
        <begin position="208"/>
        <end position="227"/>
    </location>
</feature>
<evidence type="ECO:0000313" key="8">
    <source>
        <dbReference type="EMBL" id="MDO2408906.1"/>
    </source>
</evidence>
<protein>
    <submittedName>
        <fullName evidence="8">MFS transporter</fullName>
    </submittedName>
</protein>
<feature type="transmembrane region" description="Helical" evidence="6">
    <location>
        <begin position="67"/>
        <end position="86"/>
    </location>
</feature>
<keyword evidence="3 6" id="KW-0812">Transmembrane</keyword>
<keyword evidence="4 6" id="KW-1133">Transmembrane helix</keyword>